<keyword evidence="6" id="KW-1185">Reference proteome</keyword>
<gene>
    <name evidence="5" type="ORF">NP439_15330</name>
</gene>
<feature type="domain" description="HTH tetR-type" evidence="4">
    <location>
        <begin position="9"/>
        <end position="69"/>
    </location>
</feature>
<evidence type="ECO:0000256" key="3">
    <source>
        <dbReference type="PROSITE-ProRule" id="PRU00335"/>
    </source>
</evidence>
<dbReference type="PANTHER" id="PTHR43479:SF21">
    <property type="entry name" value="TRANSCRIPTIONAL REGULATOR, TETR FAMILY"/>
    <property type="match status" value="1"/>
</dbReference>
<dbReference type="PROSITE" id="PS50977">
    <property type="entry name" value="HTH_TETR_2"/>
    <property type="match status" value="1"/>
</dbReference>
<dbReference type="Pfam" id="PF00440">
    <property type="entry name" value="TetR_N"/>
    <property type="match status" value="1"/>
</dbReference>
<keyword evidence="1" id="KW-0678">Repressor</keyword>
<sequence length="192" mass="22000">MNGFEKRTYIKRKAILETAKDLFIAKGVSEVPVEEIAQIAGVSKVTIFKYFGDKENLAREVLLPFVEEWIGYYDELMKLDILFLEKMQKITTHKSSMRQSIGHSLWNDVILNDKVMQKIIIDMLEAKQNDIYIQLIRSGKESGDIDGSIPDEAILMYINSFLSLYGTKEFVQAEEPVHSGLLKLFFKGLVGR</sequence>
<evidence type="ECO:0000256" key="1">
    <source>
        <dbReference type="ARBA" id="ARBA00022491"/>
    </source>
</evidence>
<evidence type="ECO:0000256" key="2">
    <source>
        <dbReference type="ARBA" id="ARBA00023125"/>
    </source>
</evidence>
<dbReference type="InterPro" id="IPR009057">
    <property type="entry name" value="Homeodomain-like_sf"/>
</dbReference>
<reference evidence="5" key="1">
    <citation type="submission" date="2022-07" db="EMBL/GenBank/DDBJ databases">
        <title>FELIX.</title>
        <authorList>
            <person name="Wan K.H."/>
            <person name="Park S."/>
            <person name="Lawrence Q."/>
            <person name="Eichenberger J.P."/>
            <person name="Booth B.W."/>
            <person name="Piaggio A.J."/>
            <person name="Chandler J.C."/>
            <person name="Franklin A.B."/>
            <person name="Celniker S.E."/>
        </authorList>
    </citation>
    <scope>NUCLEOTIDE SEQUENCE</scope>
    <source>
        <strain evidence="5">QA-1986 374</strain>
    </source>
</reference>
<dbReference type="EMBL" id="CP101914">
    <property type="protein sequence ID" value="UUI01422.1"/>
    <property type="molecule type" value="Genomic_DNA"/>
</dbReference>
<evidence type="ECO:0000313" key="5">
    <source>
        <dbReference type="EMBL" id="UUI01422.1"/>
    </source>
</evidence>
<keyword evidence="2 3" id="KW-0238">DNA-binding</keyword>
<organism evidence="5 6">
    <name type="scientific">Oceanobacillus jeddahense</name>
    <dbReference type="NCBI Taxonomy" id="1462527"/>
    <lineage>
        <taxon>Bacteria</taxon>
        <taxon>Bacillati</taxon>
        <taxon>Bacillota</taxon>
        <taxon>Bacilli</taxon>
        <taxon>Bacillales</taxon>
        <taxon>Bacillaceae</taxon>
        <taxon>Oceanobacillus</taxon>
    </lineage>
</organism>
<dbReference type="InterPro" id="IPR050624">
    <property type="entry name" value="HTH-type_Tx_Regulator"/>
</dbReference>
<dbReference type="PRINTS" id="PR00455">
    <property type="entry name" value="HTHTETR"/>
</dbReference>
<protein>
    <submittedName>
        <fullName evidence="5">TetR/AcrR family transcriptional regulator</fullName>
    </submittedName>
</protein>
<accession>A0ABY5JPM0</accession>
<proteinExistence type="predicted"/>
<dbReference type="Gene3D" id="1.10.357.10">
    <property type="entry name" value="Tetracycline Repressor, domain 2"/>
    <property type="match status" value="1"/>
</dbReference>
<dbReference type="SUPFAM" id="SSF46689">
    <property type="entry name" value="Homeodomain-like"/>
    <property type="match status" value="1"/>
</dbReference>
<dbReference type="PANTHER" id="PTHR43479">
    <property type="entry name" value="ACREF/ENVCD OPERON REPRESSOR-RELATED"/>
    <property type="match status" value="1"/>
</dbReference>
<dbReference type="Proteomes" id="UP001059773">
    <property type="component" value="Chromosome"/>
</dbReference>
<evidence type="ECO:0000259" key="4">
    <source>
        <dbReference type="PROSITE" id="PS50977"/>
    </source>
</evidence>
<dbReference type="InterPro" id="IPR001647">
    <property type="entry name" value="HTH_TetR"/>
</dbReference>
<feature type="DNA-binding region" description="H-T-H motif" evidence="3">
    <location>
        <begin position="32"/>
        <end position="51"/>
    </location>
</feature>
<name>A0ABY5JPM0_9BACI</name>
<dbReference type="RefSeq" id="WP_256706817.1">
    <property type="nucleotide sequence ID" value="NZ_CP101914.1"/>
</dbReference>
<evidence type="ECO:0000313" key="6">
    <source>
        <dbReference type="Proteomes" id="UP001059773"/>
    </source>
</evidence>